<dbReference type="Proteomes" id="UP001145114">
    <property type="component" value="Unassembled WGS sequence"/>
</dbReference>
<proteinExistence type="predicted"/>
<gene>
    <name evidence="1" type="ORF">EV182_008449</name>
</gene>
<evidence type="ECO:0000313" key="2">
    <source>
        <dbReference type="Proteomes" id="UP001145114"/>
    </source>
</evidence>
<comment type="caution">
    <text evidence="1">The sequence shown here is derived from an EMBL/GenBank/DDBJ whole genome shotgun (WGS) entry which is preliminary data.</text>
</comment>
<accession>A0ACC1HKK1</accession>
<keyword evidence="2" id="KW-1185">Reference proteome</keyword>
<sequence>MEDELALYSSVRVIPPYSLSHVIGCWKSHLRVWQDIVKSGYQTAMIFEDDIDLPLNIHAIMRTTIDILSANSSRSVPGSKDPGYDLVFVGGCGLRESTNPPLTSDFRLLRKSYWPSCLHAYMLTIDSARKLLQLFSTAISDPIDVSITEYVRNGTLRSYSLHPSVITQRRDLTPEGASWNYDVFKVPKYSLLEHLAKYGHVYSVDEAKNMGL</sequence>
<reference evidence="1" key="1">
    <citation type="submission" date="2022-06" db="EMBL/GenBank/DDBJ databases">
        <title>Phylogenomic reconstructions and comparative analyses of Kickxellomycotina fungi.</title>
        <authorList>
            <person name="Reynolds N.K."/>
            <person name="Stajich J.E."/>
            <person name="Barry K."/>
            <person name="Grigoriev I.V."/>
            <person name="Crous P."/>
            <person name="Smith M.E."/>
        </authorList>
    </citation>
    <scope>NUCLEOTIDE SEQUENCE</scope>
    <source>
        <strain evidence="1">RSA 2271</strain>
    </source>
</reference>
<organism evidence="1 2">
    <name type="scientific">Spiromyces aspiralis</name>
    <dbReference type="NCBI Taxonomy" id="68401"/>
    <lineage>
        <taxon>Eukaryota</taxon>
        <taxon>Fungi</taxon>
        <taxon>Fungi incertae sedis</taxon>
        <taxon>Zoopagomycota</taxon>
        <taxon>Kickxellomycotina</taxon>
        <taxon>Kickxellomycetes</taxon>
        <taxon>Kickxellales</taxon>
        <taxon>Kickxellaceae</taxon>
        <taxon>Spiromyces</taxon>
    </lineage>
</organism>
<evidence type="ECO:0000313" key="1">
    <source>
        <dbReference type="EMBL" id="KAJ1676308.1"/>
    </source>
</evidence>
<name>A0ACC1HKK1_9FUNG</name>
<dbReference type="EMBL" id="JAMZIH010004350">
    <property type="protein sequence ID" value="KAJ1676308.1"/>
    <property type="molecule type" value="Genomic_DNA"/>
</dbReference>
<protein>
    <submittedName>
        <fullName evidence="1">Uncharacterized protein</fullName>
    </submittedName>
</protein>